<reference evidence="2 4" key="1">
    <citation type="submission" date="2019-05" db="EMBL/GenBank/DDBJ databases">
        <title>The compact genome of Giardia muris reveals important steps in the evolution of intestinal protozoan parasites.</title>
        <authorList>
            <person name="Xu F."/>
            <person name="Jimenez-Gonzalez A."/>
            <person name="Einarsson E."/>
            <person name="Astvaldsson A."/>
            <person name="Peirasmaki D."/>
            <person name="Eckmann L."/>
            <person name="Andersson J.O."/>
            <person name="Svard S.G."/>
            <person name="Jerlstrom-Hultqvist J."/>
        </authorList>
    </citation>
    <scope>NUCLEOTIDE SEQUENCE [LARGE SCALE GENOMIC DNA]</scope>
    <source>
        <strain evidence="2 4">Roberts-Thomson</strain>
    </source>
</reference>
<evidence type="ECO:0000313" key="3">
    <source>
        <dbReference type="EMBL" id="TNJ30091.1"/>
    </source>
</evidence>
<dbReference type="Proteomes" id="UP000315496">
    <property type="component" value="Chromosome 1"/>
</dbReference>
<organism evidence="2 4">
    <name type="scientific">Giardia muris</name>
    <dbReference type="NCBI Taxonomy" id="5742"/>
    <lineage>
        <taxon>Eukaryota</taxon>
        <taxon>Metamonada</taxon>
        <taxon>Diplomonadida</taxon>
        <taxon>Hexamitidae</taxon>
        <taxon>Giardiinae</taxon>
        <taxon>Giardia</taxon>
    </lineage>
</organism>
<evidence type="ECO:0000313" key="4">
    <source>
        <dbReference type="Proteomes" id="UP000315496"/>
    </source>
</evidence>
<name>A0A4Z1T324_GIAMU</name>
<gene>
    <name evidence="3" type="ORF">GMRT_11107</name>
    <name evidence="2" type="ORF">GMRT_20868</name>
</gene>
<accession>A0A4Z1T324</accession>
<dbReference type="EMBL" id="VDLU01000001">
    <property type="protein sequence ID" value="TNJ30058.1"/>
    <property type="molecule type" value="Genomic_DNA"/>
</dbReference>
<comment type="caution">
    <text evidence="2">The sequence shown here is derived from an EMBL/GenBank/DDBJ whole genome shotgun (WGS) entry which is preliminary data.</text>
</comment>
<keyword evidence="4" id="KW-1185">Reference proteome</keyword>
<proteinExistence type="predicted"/>
<dbReference type="VEuPathDB" id="GiardiaDB:GMRT_11107"/>
<sequence>MTTGCPQDPQTYSNRSIPGIIFEMDLRLELSDATTPSSSPPPALDGAAVRNADADAYTTFWDPPGDSGETEVPVPFGTVRSIVGAMALIEGARRAFVEGVLVSEAGRPVGLIVDTWGQPETPLHTARLVADHSLAPGDGVCIRGGAAEDPGASEGPTSPETSLLDSAGRGA</sequence>
<dbReference type="AlphaFoldDB" id="A0A4Z1T324"/>
<dbReference type="VEuPathDB" id="GiardiaDB:GMRT_20868"/>
<protein>
    <submittedName>
        <fullName evidence="2">Uncharacterized protein</fullName>
    </submittedName>
</protein>
<evidence type="ECO:0000256" key="1">
    <source>
        <dbReference type="SAM" id="MobiDB-lite"/>
    </source>
</evidence>
<dbReference type="EMBL" id="VDLU01000001">
    <property type="protein sequence ID" value="TNJ30091.1"/>
    <property type="molecule type" value="Genomic_DNA"/>
</dbReference>
<evidence type="ECO:0000313" key="2">
    <source>
        <dbReference type="EMBL" id="TNJ30058.1"/>
    </source>
</evidence>
<feature type="compositionally biased region" description="Polar residues" evidence="1">
    <location>
        <begin position="155"/>
        <end position="164"/>
    </location>
</feature>
<feature type="region of interest" description="Disordered" evidence="1">
    <location>
        <begin position="142"/>
        <end position="171"/>
    </location>
</feature>